<accession>A0ABC9HGV1</accession>
<proteinExistence type="predicted"/>
<feature type="region of interest" description="Disordered" evidence="1">
    <location>
        <begin position="363"/>
        <end position="391"/>
    </location>
</feature>
<evidence type="ECO:0000256" key="1">
    <source>
        <dbReference type="SAM" id="MobiDB-lite"/>
    </source>
</evidence>
<organism evidence="2 3">
    <name type="scientific">Fasciola hepatica</name>
    <name type="common">Liver fluke</name>
    <dbReference type="NCBI Taxonomy" id="6192"/>
    <lineage>
        <taxon>Eukaryota</taxon>
        <taxon>Metazoa</taxon>
        <taxon>Spiralia</taxon>
        <taxon>Lophotrochozoa</taxon>
        <taxon>Platyhelminthes</taxon>
        <taxon>Trematoda</taxon>
        <taxon>Digenea</taxon>
        <taxon>Plagiorchiida</taxon>
        <taxon>Echinostomata</taxon>
        <taxon>Echinostomatoidea</taxon>
        <taxon>Fasciolidae</taxon>
        <taxon>Fasciola</taxon>
    </lineage>
</organism>
<evidence type="ECO:0000313" key="2">
    <source>
        <dbReference type="EMBL" id="CAM0512663.1"/>
    </source>
</evidence>
<dbReference type="SUPFAM" id="SSF56219">
    <property type="entry name" value="DNase I-like"/>
    <property type="match status" value="1"/>
</dbReference>
<dbReference type="Proteomes" id="UP001189180">
    <property type="component" value="Unassembled WGS sequence"/>
</dbReference>
<comment type="caution">
    <text evidence="2">The sequence shown here is derived from an EMBL/GenBank/DDBJ whole genome shotgun (WGS) entry which is preliminary data.</text>
</comment>
<dbReference type="AlphaFoldDB" id="A0ABC9HGV1"/>
<keyword evidence="3" id="KW-1185">Reference proteome</keyword>
<dbReference type="InterPro" id="IPR036691">
    <property type="entry name" value="Endo/exonu/phosph_ase_sf"/>
</dbReference>
<dbReference type="Gene3D" id="3.60.10.10">
    <property type="entry name" value="Endonuclease/exonuclease/phosphatase"/>
    <property type="match status" value="1"/>
</dbReference>
<name>A0ABC9HGV1_FASHE</name>
<protein>
    <recommendedName>
        <fullName evidence="4">Endonuclease/exonuclease/phosphatase domain-containing protein</fullName>
    </recommendedName>
</protein>
<reference evidence="2 3" key="1">
    <citation type="submission" date="2024-08" db="EMBL/GenBank/DDBJ databases">
        <authorList>
            <person name="Paterson S."/>
        </authorList>
    </citation>
    <scope>NUCLEOTIDE SEQUENCE [LARGE SCALE GENOMIC DNA]</scope>
</reference>
<evidence type="ECO:0000313" key="3">
    <source>
        <dbReference type="Proteomes" id="UP001189180"/>
    </source>
</evidence>
<gene>
    <name evidence="2" type="ORF">FHB240107_LOCUS11902</name>
</gene>
<sequence length="391" mass="43751">MSCQDLTAEEVAATMRIIKVDQSPGPDGVHPLVVKELADVLTQPVTRLFNTSLVGLTPVPTIKVPGVDTSYWLYHSSPKDNSGLYGVAFVLNKAANDAMISWEPVSSRLALASFKGSPHDLTVIAIYVTTNSADDETKDEFYTYLQEVINRVSRHDVLFIAGDWNARTCTANESTRHILGRFGLGQHCENDGRLTVLADINTMVVCSTRFQHPKKHLLPWYSNDGRTTHQLDHILVKAHWASSVEDFREYRGAITGNRKGTDHVLLRACFKVHLSTRAKVSAPSRINVAALGNPEKRKALSRAITTRLTNATNAQADEVSMEGQWTRMKVTIEEASWTVLGRTKRRTKDWISESTLQLSTRAHETRLAGSSERRRLQREATRSAKADRKRY</sequence>
<dbReference type="EMBL" id="CANUEZ050000231">
    <property type="protein sequence ID" value="CAM0512663.1"/>
    <property type="molecule type" value="Genomic_DNA"/>
</dbReference>
<dbReference type="CDD" id="cd09076">
    <property type="entry name" value="L1-EN"/>
    <property type="match status" value="1"/>
</dbReference>
<evidence type="ECO:0008006" key="4">
    <source>
        <dbReference type="Google" id="ProtNLM"/>
    </source>
</evidence>